<sequence>MTRTKRILAMLLVTAAFLTGGPYGSALPAALASISSTAGSAAPLCDGCCGSALPRCLPNAPCGLACPQLPALPSAVPASWPAGSAQPVPLPASDLAGTVPRPDPPPPRA</sequence>
<dbReference type="EMBL" id="JAFIRR010000048">
    <property type="protein sequence ID" value="MCO6416173.1"/>
    <property type="molecule type" value="Genomic_DNA"/>
</dbReference>
<feature type="region of interest" description="Disordered" evidence="1">
    <location>
        <begin position="79"/>
        <end position="109"/>
    </location>
</feature>
<feature type="chain" id="PRO_5045605617" evidence="2">
    <location>
        <begin position="27"/>
        <end position="109"/>
    </location>
</feature>
<reference evidence="3 4" key="1">
    <citation type="submission" date="2021-12" db="EMBL/GenBank/DDBJ databases">
        <title>Siccirubricoccus leaddurans sp. nov., a high concentration Zn2+ tolerance bacterium.</title>
        <authorList>
            <person name="Cao Y."/>
        </authorList>
    </citation>
    <scope>NUCLEOTIDE SEQUENCE [LARGE SCALE GENOMIC DNA]</scope>
    <source>
        <strain evidence="3 4">KC 17139</strain>
    </source>
</reference>
<gene>
    <name evidence="3" type="ORF">JYK14_08330</name>
</gene>
<dbReference type="Proteomes" id="UP001523392">
    <property type="component" value="Unassembled WGS sequence"/>
</dbReference>
<dbReference type="RefSeq" id="WP_252952780.1">
    <property type="nucleotide sequence ID" value="NZ_JAFIRR010000048.1"/>
</dbReference>
<accession>A0ABT1D2N0</accession>
<evidence type="ECO:0000313" key="3">
    <source>
        <dbReference type="EMBL" id="MCO6416173.1"/>
    </source>
</evidence>
<evidence type="ECO:0000313" key="4">
    <source>
        <dbReference type="Proteomes" id="UP001523392"/>
    </source>
</evidence>
<comment type="caution">
    <text evidence="3">The sequence shown here is derived from an EMBL/GenBank/DDBJ whole genome shotgun (WGS) entry which is preliminary data.</text>
</comment>
<name>A0ABT1D2N0_9PROT</name>
<keyword evidence="4" id="KW-1185">Reference proteome</keyword>
<evidence type="ECO:0000256" key="1">
    <source>
        <dbReference type="SAM" id="MobiDB-lite"/>
    </source>
</evidence>
<proteinExistence type="predicted"/>
<protein>
    <submittedName>
        <fullName evidence="3">Uncharacterized protein</fullName>
    </submittedName>
</protein>
<keyword evidence="2" id="KW-0732">Signal</keyword>
<feature type="signal peptide" evidence="2">
    <location>
        <begin position="1"/>
        <end position="26"/>
    </location>
</feature>
<evidence type="ECO:0000256" key="2">
    <source>
        <dbReference type="SAM" id="SignalP"/>
    </source>
</evidence>
<organism evidence="3 4">
    <name type="scientific">Siccirubricoccus soli</name>
    <dbReference type="NCBI Taxonomy" id="2899147"/>
    <lineage>
        <taxon>Bacteria</taxon>
        <taxon>Pseudomonadati</taxon>
        <taxon>Pseudomonadota</taxon>
        <taxon>Alphaproteobacteria</taxon>
        <taxon>Acetobacterales</taxon>
        <taxon>Roseomonadaceae</taxon>
        <taxon>Siccirubricoccus</taxon>
    </lineage>
</organism>